<feature type="compositionally biased region" description="Low complexity" evidence="1">
    <location>
        <begin position="7"/>
        <end position="29"/>
    </location>
</feature>
<feature type="region of interest" description="Disordered" evidence="1">
    <location>
        <begin position="61"/>
        <end position="89"/>
    </location>
</feature>
<accession>A0A837CDH9</accession>
<protein>
    <submittedName>
        <fullName evidence="2">Uncharacterized protein</fullName>
    </submittedName>
</protein>
<organism evidence="2 3">
    <name type="scientific">Bradyrhizobium diazoefficiens SEMIA 5080</name>
    <dbReference type="NCBI Taxonomy" id="754504"/>
    <lineage>
        <taxon>Bacteria</taxon>
        <taxon>Pseudomonadati</taxon>
        <taxon>Pseudomonadota</taxon>
        <taxon>Alphaproteobacteria</taxon>
        <taxon>Hyphomicrobiales</taxon>
        <taxon>Nitrobacteraceae</taxon>
        <taxon>Bradyrhizobium</taxon>
    </lineage>
</organism>
<feature type="region of interest" description="Disordered" evidence="1">
    <location>
        <begin position="1"/>
        <end position="36"/>
    </location>
</feature>
<comment type="caution">
    <text evidence="2">The sequence shown here is derived from an EMBL/GenBank/DDBJ whole genome shotgun (WGS) entry which is preliminary data.</text>
</comment>
<evidence type="ECO:0000313" key="2">
    <source>
        <dbReference type="EMBL" id="KGJ66793.1"/>
    </source>
</evidence>
<evidence type="ECO:0000313" key="3">
    <source>
        <dbReference type="Proteomes" id="UP000024900"/>
    </source>
</evidence>
<dbReference type="AlphaFoldDB" id="A0A837CDH9"/>
<sequence length="89" mass="8833">MVDPPATTTSSSTSTTISVTSSGTSTTTSGDGRSWGQSHYYAAQSFNNHPDFARAATTLSDTGASNVGSTPTMTTTDSAAGAGAKAYAS</sequence>
<dbReference type="EMBL" id="ADOU02000005">
    <property type="protein sequence ID" value="KGJ66793.1"/>
    <property type="molecule type" value="Genomic_DNA"/>
</dbReference>
<dbReference type="Proteomes" id="UP000024900">
    <property type="component" value="Unassembled WGS sequence"/>
</dbReference>
<name>A0A837CDH9_9BRAD</name>
<feature type="compositionally biased region" description="Low complexity" evidence="1">
    <location>
        <begin position="79"/>
        <end position="89"/>
    </location>
</feature>
<feature type="compositionally biased region" description="Polar residues" evidence="1">
    <location>
        <begin position="61"/>
        <end position="78"/>
    </location>
</feature>
<reference evidence="2 3" key="1">
    <citation type="journal article" date="2014" name="BMC Genomics">
        <title>Comparative genomics of Bradyrhizobium japonicum CPAC 15 and Bradyrhizobium diazoefficiens CPAC 7: elite model strains for understanding symbiotic performance with soybean.</title>
        <authorList>
            <person name="Siqueira A.F."/>
            <person name="Ormeno-Orrillo E."/>
            <person name="Souza R.C."/>
            <person name="Rodrigues E.P."/>
            <person name="Almeida L.G."/>
            <person name="Barcellos F.G."/>
            <person name="Batista J.S."/>
            <person name="Nakatami A.S."/>
            <person name="Martinez-Romero E."/>
            <person name="Vasconcelos A.T."/>
            <person name="Hungria M."/>
        </authorList>
    </citation>
    <scope>NUCLEOTIDE SEQUENCE [LARGE SCALE GENOMIC DNA]</scope>
    <source>
        <strain evidence="2 3">SEMIA 5080</strain>
    </source>
</reference>
<gene>
    <name evidence="2" type="ORF">BJA5080_03412</name>
</gene>
<evidence type="ECO:0000256" key="1">
    <source>
        <dbReference type="SAM" id="MobiDB-lite"/>
    </source>
</evidence>
<proteinExistence type="predicted"/>